<gene>
    <name evidence="2" type="ORF">ABE41_011305</name>
</gene>
<keyword evidence="3" id="KW-1185">Reference proteome</keyword>
<proteinExistence type="predicted"/>
<evidence type="ECO:0000313" key="3">
    <source>
        <dbReference type="Proteomes" id="UP000077412"/>
    </source>
</evidence>
<evidence type="ECO:0000313" key="2">
    <source>
        <dbReference type="EMBL" id="ANX12598.1"/>
    </source>
</evidence>
<dbReference type="AlphaFoldDB" id="A0A1B1Z575"/>
<sequence>MAKTKAKKMREKMIREGKRNPNADRSSFADSEMYKMMATKKTKTKKDKLNQIKHKERISAAGYSYDNNRSFLFV</sequence>
<dbReference type="Proteomes" id="UP000077412">
    <property type="component" value="Chromosome"/>
</dbReference>
<feature type="region of interest" description="Disordered" evidence="1">
    <location>
        <begin position="1"/>
        <end position="29"/>
    </location>
</feature>
<organism evidence="2 3">
    <name type="scientific">Fictibacillus arsenicus</name>
    <dbReference type="NCBI Taxonomy" id="255247"/>
    <lineage>
        <taxon>Bacteria</taxon>
        <taxon>Bacillati</taxon>
        <taxon>Bacillota</taxon>
        <taxon>Bacilli</taxon>
        <taxon>Bacillales</taxon>
        <taxon>Fictibacillaceae</taxon>
        <taxon>Fictibacillus</taxon>
    </lineage>
</organism>
<feature type="compositionally biased region" description="Basic and acidic residues" evidence="1">
    <location>
        <begin position="11"/>
        <end position="22"/>
    </location>
</feature>
<protein>
    <submittedName>
        <fullName evidence="2">Uncharacterized protein</fullName>
    </submittedName>
</protein>
<dbReference type="KEGG" id="far:ABE41_011305"/>
<reference evidence="2 3" key="1">
    <citation type="submission" date="2016-08" db="EMBL/GenBank/DDBJ databases">
        <title>Complete genome sequence of Fictibacillus arsenicus G25-54, a strain with toxicity to nematodes and a potential arsenic-resistance activity.</title>
        <authorList>
            <person name="Zheng Z."/>
        </authorList>
    </citation>
    <scope>NUCLEOTIDE SEQUENCE [LARGE SCALE GENOMIC DNA]</scope>
    <source>
        <strain evidence="2 3">G25-54</strain>
    </source>
</reference>
<dbReference type="RefSeq" id="WP_066290211.1">
    <property type="nucleotide sequence ID" value="NZ_CP016761.1"/>
</dbReference>
<dbReference type="OrthoDB" id="2365803at2"/>
<dbReference type="EMBL" id="CP016761">
    <property type="protein sequence ID" value="ANX12598.1"/>
    <property type="molecule type" value="Genomic_DNA"/>
</dbReference>
<feature type="compositionally biased region" description="Basic residues" evidence="1">
    <location>
        <begin position="1"/>
        <end position="10"/>
    </location>
</feature>
<name>A0A1B1Z575_9BACL</name>
<accession>A0A1B1Z575</accession>
<evidence type="ECO:0000256" key="1">
    <source>
        <dbReference type="SAM" id="MobiDB-lite"/>
    </source>
</evidence>